<dbReference type="Gene3D" id="3.30.60.30">
    <property type="match status" value="1"/>
</dbReference>
<dbReference type="InterPro" id="IPR036058">
    <property type="entry name" value="Kazal_dom_sf"/>
</dbReference>
<sequence length="122" mass="12143">MTKLSGMLITLVSGLFALSACATSAPTGSPEDPRQSAGIGGMCGGMMGIGCTDSGAYCRYEPAAQCGAADQSGICTPRPQACTREYRPVCGCDGQTYGNACTAAAAGVSVIRDGACAPSEDD</sequence>
<dbReference type="EMBL" id="FNHG01000002">
    <property type="protein sequence ID" value="SDL83874.1"/>
    <property type="molecule type" value="Genomic_DNA"/>
</dbReference>
<evidence type="ECO:0000256" key="1">
    <source>
        <dbReference type="SAM" id="SignalP"/>
    </source>
</evidence>
<evidence type="ECO:0000313" key="3">
    <source>
        <dbReference type="EMBL" id="SDL83874.1"/>
    </source>
</evidence>
<dbReference type="InterPro" id="IPR002350">
    <property type="entry name" value="Kazal_dom"/>
</dbReference>
<reference evidence="3 4" key="1">
    <citation type="submission" date="2016-10" db="EMBL/GenBank/DDBJ databases">
        <authorList>
            <person name="de Groot N.N."/>
        </authorList>
    </citation>
    <scope>NUCLEOTIDE SEQUENCE [LARGE SCALE GENOMIC DNA]</scope>
    <source>
        <strain evidence="3 4">DSM 16077</strain>
    </source>
</reference>
<dbReference type="AlphaFoldDB" id="A0A1G9NBN7"/>
<dbReference type="PROSITE" id="PS51465">
    <property type="entry name" value="KAZAL_2"/>
    <property type="match status" value="1"/>
</dbReference>
<dbReference type="Pfam" id="PF00050">
    <property type="entry name" value="Kazal_1"/>
    <property type="match status" value="1"/>
</dbReference>
<dbReference type="SMART" id="SM00280">
    <property type="entry name" value="KAZAL"/>
    <property type="match status" value="1"/>
</dbReference>
<proteinExistence type="predicted"/>
<dbReference type="STRING" id="144026.SAMN04488568_102289"/>
<keyword evidence="1" id="KW-0732">Signal</keyword>
<gene>
    <name evidence="3" type="ORF">SAMN04488568_102289</name>
</gene>
<feature type="chain" id="PRO_5011649859" evidence="1">
    <location>
        <begin position="23"/>
        <end position="122"/>
    </location>
</feature>
<accession>A0A1G9NBN7</accession>
<feature type="signal peptide" evidence="1">
    <location>
        <begin position="1"/>
        <end position="22"/>
    </location>
</feature>
<dbReference type="PROSITE" id="PS51257">
    <property type="entry name" value="PROKAR_LIPOPROTEIN"/>
    <property type="match status" value="1"/>
</dbReference>
<protein>
    <submittedName>
        <fullName evidence="3">Kazal-type serine protease inhibitor domain-containing protein</fullName>
    </submittedName>
</protein>
<dbReference type="RefSeq" id="WP_233342285.1">
    <property type="nucleotide sequence ID" value="NZ_FNHG01000002.1"/>
</dbReference>
<evidence type="ECO:0000259" key="2">
    <source>
        <dbReference type="PROSITE" id="PS51465"/>
    </source>
</evidence>
<evidence type="ECO:0000313" key="4">
    <source>
        <dbReference type="Proteomes" id="UP000199759"/>
    </source>
</evidence>
<feature type="domain" description="Kazal-like" evidence="2">
    <location>
        <begin position="69"/>
        <end position="118"/>
    </location>
</feature>
<keyword evidence="4" id="KW-1185">Reference proteome</keyword>
<dbReference type="Proteomes" id="UP000199759">
    <property type="component" value="Unassembled WGS sequence"/>
</dbReference>
<name>A0A1G9NBN7_9PROT</name>
<dbReference type="SUPFAM" id="SSF100895">
    <property type="entry name" value="Kazal-type serine protease inhibitors"/>
    <property type="match status" value="1"/>
</dbReference>
<dbReference type="CDD" id="cd00104">
    <property type="entry name" value="KAZAL_FS"/>
    <property type="match status" value="1"/>
</dbReference>
<organism evidence="3 4">
    <name type="scientific">Maricaulis salignorans</name>
    <dbReference type="NCBI Taxonomy" id="144026"/>
    <lineage>
        <taxon>Bacteria</taxon>
        <taxon>Pseudomonadati</taxon>
        <taxon>Pseudomonadota</taxon>
        <taxon>Alphaproteobacteria</taxon>
        <taxon>Maricaulales</taxon>
        <taxon>Maricaulaceae</taxon>
        <taxon>Maricaulis</taxon>
    </lineage>
</organism>